<dbReference type="Proteomes" id="UP000596902">
    <property type="component" value="Unassembled WGS sequence"/>
</dbReference>
<reference evidence="1" key="1">
    <citation type="submission" date="2020-01" db="EMBL/GenBank/DDBJ databases">
        <authorList>
            <person name="Feng Z.H.Z."/>
        </authorList>
    </citation>
    <scope>NUCLEOTIDE SEQUENCE</scope>
    <source>
        <strain evidence="1">CBS107.38</strain>
    </source>
</reference>
<dbReference type="AlphaFoldDB" id="A0A8H7EB14"/>
<keyword evidence="2" id="KW-1185">Reference proteome</keyword>
<protein>
    <submittedName>
        <fullName evidence="1">Uncharacterized protein</fullName>
    </submittedName>
</protein>
<name>A0A8H7EB14_9PLEO</name>
<reference evidence="1" key="2">
    <citation type="submission" date="2020-08" db="EMBL/GenBank/DDBJ databases">
        <title>Draft Genome Sequence of Cumin Blight Pathogen Alternaria burnsii.</title>
        <authorList>
            <person name="Feng Z."/>
        </authorList>
    </citation>
    <scope>NUCLEOTIDE SEQUENCE</scope>
    <source>
        <strain evidence="1">CBS107.38</strain>
    </source>
</reference>
<gene>
    <name evidence="1" type="ORF">GT037_010125</name>
</gene>
<proteinExistence type="predicted"/>
<sequence length="79" mass="8508">SRLRRPAHQKPGGRNASAISIADLVKYSYVSDTGSHTRLYLNVISQLVLQLSPNHVVEKVLGLALEKYGGGLCSTISDS</sequence>
<evidence type="ECO:0000313" key="2">
    <source>
        <dbReference type="Proteomes" id="UP000596902"/>
    </source>
</evidence>
<feature type="non-terminal residue" evidence="1">
    <location>
        <position position="1"/>
    </location>
</feature>
<accession>A0A8H7EB14</accession>
<dbReference type="RefSeq" id="XP_038782263.1">
    <property type="nucleotide sequence ID" value="XM_038935172.1"/>
</dbReference>
<dbReference type="GeneID" id="62208350"/>
<organism evidence="1 2">
    <name type="scientific">Alternaria burnsii</name>
    <dbReference type="NCBI Taxonomy" id="1187904"/>
    <lineage>
        <taxon>Eukaryota</taxon>
        <taxon>Fungi</taxon>
        <taxon>Dikarya</taxon>
        <taxon>Ascomycota</taxon>
        <taxon>Pezizomycotina</taxon>
        <taxon>Dothideomycetes</taxon>
        <taxon>Pleosporomycetidae</taxon>
        <taxon>Pleosporales</taxon>
        <taxon>Pleosporineae</taxon>
        <taxon>Pleosporaceae</taxon>
        <taxon>Alternaria</taxon>
        <taxon>Alternaria sect. Alternaria</taxon>
    </lineage>
</organism>
<dbReference type="EMBL" id="JAAABM010000019">
    <property type="protein sequence ID" value="KAF7671902.1"/>
    <property type="molecule type" value="Genomic_DNA"/>
</dbReference>
<comment type="caution">
    <text evidence="1">The sequence shown here is derived from an EMBL/GenBank/DDBJ whole genome shotgun (WGS) entry which is preliminary data.</text>
</comment>
<evidence type="ECO:0000313" key="1">
    <source>
        <dbReference type="EMBL" id="KAF7671902.1"/>
    </source>
</evidence>